<dbReference type="Proteomes" id="UP001589750">
    <property type="component" value="Unassembled WGS sequence"/>
</dbReference>
<sequence length="185" mass="18069">MPTPLPSVSRRALLGASAGLVALGAAGCSLDSLDPTADDPTITPTTAAAGSPTDGSASPTGADDGADDGALVESVLAAIAAAHRTARGTRRVHRGLTTALRRAESLHLAHAEELGGLPAATGPATRPGETANQALVRVDRGEGRLQRTLVDAAGSAGSGALAQTLASMAAAVAQLRTTLTPGAAS</sequence>
<name>A0ABV5KAN1_9ACTN</name>
<dbReference type="PROSITE" id="PS51318">
    <property type="entry name" value="TAT"/>
    <property type="match status" value="1"/>
</dbReference>
<feature type="compositionally biased region" description="Low complexity" evidence="1">
    <location>
        <begin position="35"/>
        <end position="63"/>
    </location>
</feature>
<proteinExistence type="predicted"/>
<keyword evidence="3" id="KW-1185">Reference proteome</keyword>
<dbReference type="EMBL" id="JBHMDG010000014">
    <property type="protein sequence ID" value="MFB9313788.1"/>
    <property type="molecule type" value="Genomic_DNA"/>
</dbReference>
<evidence type="ECO:0000313" key="3">
    <source>
        <dbReference type="Proteomes" id="UP001589750"/>
    </source>
</evidence>
<gene>
    <name evidence="2" type="ORF">ACFFRI_12110</name>
</gene>
<feature type="region of interest" description="Disordered" evidence="1">
    <location>
        <begin position="35"/>
        <end position="68"/>
    </location>
</feature>
<evidence type="ECO:0000256" key="1">
    <source>
        <dbReference type="SAM" id="MobiDB-lite"/>
    </source>
</evidence>
<evidence type="ECO:0000313" key="2">
    <source>
        <dbReference type="EMBL" id="MFB9313788.1"/>
    </source>
</evidence>
<dbReference type="RefSeq" id="WP_140010183.1">
    <property type="nucleotide sequence ID" value="NZ_JBHMDG010000014.1"/>
</dbReference>
<protein>
    <recommendedName>
        <fullName evidence="4">Lipoprotein</fullName>
    </recommendedName>
</protein>
<evidence type="ECO:0008006" key="4">
    <source>
        <dbReference type="Google" id="ProtNLM"/>
    </source>
</evidence>
<accession>A0ABV5KAN1</accession>
<comment type="caution">
    <text evidence="2">The sequence shown here is derived from an EMBL/GenBank/DDBJ whole genome shotgun (WGS) entry which is preliminary data.</text>
</comment>
<reference evidence="2 3" key="1">
    <citation type="submission" date="2024-09" db="EMBL/GenBank/DDBJ databases">
        <authorList>
            <person name="Sun Q."/>
            <person name="Mori K."/>
        </authorList>
    </citation>
    <scope>NUCLEOTIDE SEQUENCE [LARGE SCALE GENOMIC DNA]</scope>
    <source>
        <strain evidence="2 3">JCM 9626</strain>
    </source>
</reference>
<organism evidence="2 3">
    <name type="scientific">Nocardioides plantarum</name>
    <dbReference type="NCBI Taxonomy" id="29299"/>
    <lineage>
        <taxon>Bacteria</taxon>
        <taxon>Bacillati</taxon>
        <taxon>Actinomycetota</taxon>
        <taxon>Actinomycetes</taxon>
        <taxon>Propionibacteriales</taxon>
        <taxon>Nocardioidaceae</taxon>
        <taxon>Nocardioides</taxon>
    </lineage>
</organism>
<dbReference type="InterPro" id="IPR006311">
    <property type="entry name" value="TAT_signal"/>
</dbReference>